<feature type="transmembrane region" description="Helical" evidence="1">
    <location>
        <begin position="16"/>
        <end position="37"/>
    </location>
</feature>
<keyword evidence="1" id="KW-1133">Transmembrane helix</keyword>
<evidence type="ECO:0000313" key="3">
    <source>
        <dbReference type="Proteomes" id="UP000295418"/>
    </source>
</evidence>
<organism evidence="2 3">
    <name type="scientific">Paenibacillus albiflavus</name>
    <dbReference type="NCBI Taxonomy" id="2545760"/>
    <lineage>
        <taxon>Bacteria</taxon>
        <taxon>Bacillati</taxon>
        <taxon>Bacillota</taxon>
        <taxon>Bacilli</taxon>
        <taxon>Bacillales</taxon>
        <taxon>Paenibacillaceae</taxon>
        <taxon>Paenibacillus</taxon>
    </lineage>
</organism>
<proteinExistence type="predicted"/>
<name>A0A4R4EA41_9BACL</name>
<keyword evidence="1" id="KW-0812">Transmembrane</keyword>
<sequence length="73" mass="8349">MERVFRLDSLTIDKAITMPMFLVIIIFILLIGTLFSLGTLRLFQQRKRFGFICFGGGIISLAAFIFIASFWVI</sequence>
<keyword evidence="3" id="KW-1185">Reference proteome</keyword>
<dbReference type="RefSeq" id="WP_132418823.1">
    <property type="nucleotide sequence ID" value="NZ_SKFG01000014.1"/>
</dbReference>
<protein>
    <submittedName>
        <fullName evidence="2">Uncharacterized protein</fullName>
    </submittedName>
</protein>
<gene>
    <name evidence="2" type="ORF">E0485_14740</name>
</gene>
<dbReference type="AlphaFoldDB" id="A0A4R4EA41"/>
<keyword evidence="1" id="KW-0472">Membrane</keyword>
<accession>A0A4R4EA41</accession>
<dbReference type="EMBL" id="SKFG01000014">
    <property type="protein sequence ID" value="TCZ76097.1"/>
    <property type="molecule type" value="Genomic_DNA"/>
</dbReference>
<dbReference type="Proteomes" id="UP000295418">
    <property type="component" value="Unassembled WGS sequence"/>
</dbReference>
<comment type="caution">
    <text evidence="2">The sequence shown here is derived from an EMBL/GenBank/DDBJ whole genome shotgun (WGS) entry which is preliminary data.</text>
</comment>
<evidence type="ECO:0000256" key="1">
    <source>
        <dbReference type="SAM" id="Phobius"/>
    </source>
</evidence>
<reference evidence="2 3" key="1">
    <citation type="submission" date="2019-03" db="EMBL/GenBank/DDBJ databases">
        <authorList>
            <person name="Kim M.K.M."/>
        </authorList>
    </citation>
    <scope>NUCLEOTIDE SEQUENCE [LARGE SCALE GENOMIC DNA]</scope>
    <source>
        <strain evidence="2 3">18JY21-1</strain>
    </source>
</reference>
<feature type="transmembrane region" description="Helical" evidence="1">
    <location>
        <begin position="49"/>
        <end position="72"/>
    </location>
</feature>
<evidence type="ECO:0000313" key="2">
    <source>
        <dbReference type="EMBL" id="TCZ76097.1"/>
    </source>
</evidence>